<evidence type="ECO:0000313" key="1">
    <source>
        <dbReference type="EMBL" id="KIY21448.1"/>
    </source>
</evidence>
<dbReference type="Proteomes" id="UP000032512">
    <property type="component" value="Unassembled WGS sequence"/>
</dbReference>
<evidence type="ECO:0000313" key="2">
    <source>
        <dbReference type="Proteomes" id="UP000032512"/>
    </source>
</evidence>
<evidence type="ECO:0008006" key="3">
    <source>
        <dbReference type="Google" id="ProtNLM"/>
    </source>
</evidence>
<dbReference type="AlphaFoldDB" id="A0A0D6ZA33"/>
<accession>A0A0D6ZA33</accession>
<dbReference type="EMBL" id="JXIQ01000106">
    <property type="protein sequence ID" value="KIY21448.1"/>
    <property type="molecule type" value="Genomic_DNA"/>
</dbReference>
<dbReference type="InterPro" id="IPR019618">
    <property type="entry name" value="Spore_germination_GerPA"/>
</dbReference>
<reference evidence="1 2" key="1">
    <citation type="submission" date="2015-01" db="EMBL/GenBank/DDBJ databases">
        <title>Draft genome sequences of the supercritical CO2 tolerant bacteria Bacillus subterraneus MITOT1 and Bacillus cereus MIT0214.</title>
        <authorList>
            <person name="Peet K.C."/>
            <person name="Thompson J.R."/>
        </authorList>
    </citation>
    <scope>NUCLEOTIDE SEQUENCE [LARGE SCALE GENOMIC DNA]</scope>
    <source>
        <strain evidence="1 2">MITOT1</strain>
    </source>
</reference>
<dbReference type="PATRIC" id="fig|285983.3.peg.1590"/>
<dbReference type="Pfam" id="PF10676">
    <property type="entry name" value="gerPA"/>
    <property type="match status" value="1"/>
</dbReference>
<dbReference type="RefSeq" id="WP_044394531.1">
    <property type="nucleotide sequence ID" value="NZ_JXIQ01000106.1"/>
</dbReference>
<comment type="caution">
    <text evidence="1">The sequence shown here is derived from an EMBL/GenBank/DDBJ whole genome shotgun (WGS) entry which is preliminary data.</text>
</comment>
<sequence>MPVTINLFYFKVNSVSGNGSITIGSATHNSHTANDKSQGVNCSFGDASSTEALMDNVYIDPDVNDQAAIATADSTYQGIPLAPVNEPPANLL</sequence>
<organism evidence="1 2">
    <name type="scientific">Mesobacillus subterraneus</name>
    <dbReference type="NCBI Taxonomy" id="285983"/>
    <lineage>
        <taxon>Bacteria</taxon>
        <taxon>Bacillati</taxon>
        <taxon>Bacillota</taxon>
        <taxon>Bacilli</taxon>
        <taxon>Bacillales</taxon>
        <taxon>Bacillaceae</taxon>
        <taxon>Mesobacillus</taxon>
    </lineage>
</organism>
<proteinExistence type="predicted"/>
<name>A0A0D6ZA33_9BACI</name>
<dbReference type="OrthoDB" id="2934210at2"/>
<keyword evidence="2" id="KW-1185">Reference proteome</keyword>
<gene>
    <name evidence="1" type="ORF">UB32_13720</name>
</gene>
<protein>
    <recommendedName>
        <fullName evidence="3">Spore germination protein</fullName>
    </recommendedName>
</protein>